<sequence>MAQFDVYANPSKTQRGEIPLDGGHPERDPRQAPDPPRDAVGTACPHASGDAAVPLSDHRRERSMLVALPHLAAPFRVNDLGSVRGNLRSQANDFVGALDAVISGI</sequence>
<evidence type="ECO:0000313" key="3">
    <source>
        <dbReference type="Proteomes" id="UP000524450"/>
    </source>
</evidence>
<evidence type="ECO:0000256" key="1">
    <source>
        <dbReference type="SAM" id="MobiDB-lite"/>
    </source>
</evidence>
<reference evidence="2 3" key="1">
    <citation type="submission" date="2020-08" db="EMBL/GenBank/DDBJ databases">
        <title>Genomic Encyclopedia of Type Strains, Phase IV (KMG-V): Genome sequencing to study the core and pangenomes of soil and plant-associated prokaryotes.</title>
        <authorList>
            <person name="Whitman W."/>
        </authorList>
    </citation>
    <scope>NUCLEOTIDE SEQUENCE [LARGE SCALE GENOMIC DNA]</scope>
    <source>
        <strain evidence="2 3">34/80</strain>
    </source>
</reference>
<comment type="caution">
    <text evidence="2">The sequence shown here is derived from an EMBL/GenBank/DDBJ whole genome shotgun (WGS) entry which is preliminary data.</text>
</comment>
<dbReference type="EMBL" id="JACIFZ010000009">
    <property type="protein sequence ID" value="MBB4224933.1"/>
    <property type="molecule type" value="Genomic_DNA"/>
</dbReference>
<gene>
    <name evidence="2" type="ORF">GGD71_005742</name>
</gene>
<protein>
    <submittedName>
        <fullName evidence="2">Toxin CcdB</fullName>
    </submittedName>
</protein>
<proteinExistence type="predicted"/>
<feature type="region of interest" description="Disordered" evidence="1">
    <location>
        <begin position="1"/>
        <end position="56"/>
    </location>
</feature>
<evidence type="ECO:0000313" key="2">
    <source>
        <dbReference type="EMBL" id="MBB4224933.1"/>
    </source>
</evidence>
<dbReference type="Proteomes" id="UP000524450">
    <property type="component" value="Unassembled WGS sequence"/>
</dbReference>
<dbReference type="AlphaFoldDB" id="A0A840FSB0"/>
<feature type="compositionally biased region" description="Basic and acidic residues" evidence="1">
    <location>
        <begin position="23"/>
        <end position="37"/>
    </location>
</feature>
<accession>A0A840FSB0</accession>
<organism evidence="2 3">
    <name type="scientific">Variovorax guangxiensis</name>
    <dbReference type="NCBI Taxonomy" id="1775474"/>
    <lineage>
        <taxon>Bacteria</taxon>
        <taxon>Pseudomonadati</taxon>
        <taxon>Pseudomonadota</taxon>
        <taxon>Betaproteobacteria</taxon>
        <taxon>Burkholderiales</taxon>
        <taxon>Comamonadaceae</taxon>
        <taxon>Variovorax</taxon>
    </lineage>
</organism>
<name>A0A840FSB0_9BURK</name>